<name>A0A0E9TTA2_ANGAN</name>
<dbReference type="AlphaFoldDB" id="A0A0E9TTA2"/>
<protein>
    <submittedName>
        <fullName evidence="1">Uncharacterized protein</fullName>
    </submittedName>
</protein>
<dbReference type="EMBL" id="GBXM01051826">
    <property type="protein sequence ID" value="JAH56751.1"/>
    <property type="molecule type" value="Transcribed_RNA"/>
</dbReference>
<proteinExistence type="predicted"/>
<accession>A0A0E9TTA2</accession>
<evidence type="ECO:0000313" key="1">
    <source>
        <dbReference type="EMBL" id="JAH56751.1"/>
    </source>
</evidence>
<sequence length="32" mass="3549">MEWLVTCYALQTRRGASGSRAEFKTTVGKLTS</sequence>
<organism evidence="1">
    <name type="scientific">Anguilla anguilla</name>
    <name type="common">European freshwater eel</name>
    <name type="synonym">Muraena anguilla</name>
    <dbReference type="NCBI Taxonomy" id="7936"/>
    <lineage>
        <taxon>Eukaryota</taxon>
        <taxon>Metazoa</taxon>
        <taxon>Chordata</taxon>
        <taxon>Craniata</taxon>
        <taxon>Vertebrata</taxon>
        <taxon>Euteleostomi</taxon>
        <taxon>Actinopterygii</taxon>
        <taxon>Neopterygii</taxon>
        <taxon>Teleostei</taxon>
        <taxon>Anguilliformes</taxon>
        <taxon>Anguillidae</taxon>
        <taxon>Anguilla</taxon>
    </lineage>
</organism>
<reference evidence="1" key="2">
    <citation type="journal article" date="2015" name="Fish Shellfish Immunol.">
        <title>Early steps in the European eel (Anguilla anguilla)-Vibrio vulnificus interaction in the gills: Role of the RtxA13 toxin.</title>
        <authorList>
            <person name="Callol A."/>
            <person name="Pajuelo D."/>
            <person name="Ebbesson L."/>
            <person name="Teles M."/>
            <person name="MacKenzie S."/>
            <person name="Amaro C."/>
        </authorList>
    </citation>
    <scope>NUCLEOTIDE SEQUENCE</scope>
</reference>
<reference evidence="1" key="1">
    <citation type="submission" date="2014-11" db="EMBL/GenBank/DDBJ databases">
        <authorList>
            <person name="Amaro Gonzalez C."/>
        </authorList>
    </citation>
    <scope>NUCLEOTIDE SEQUENCE</scope>
</reference>